<dbReference type="EMBL" id="FOXC01000020">
    <property type="protein sequence ID" value="SFP43320.1"/>
    <property type="molecule type" value="Genomic_DNA"/>
</dbReference>
<keyword evidence="4" id="KW-1185">Reference proteome</keyword>
<dbReference type="OrthoDB" id="2112831at2"/>
<evidence type="ECO:0000313" key="4">
    <source>
        <dbReference type="Proteomes" id="UP000321547"/>
    </source>
</evidence>
<reference evidence="1 4" key="2">
    <citation type="submission" date="2019-07" db="EMBL/GenBank/DDBJ databases">
        <title>Whole genome shotgun sequence of Halolactibacillus halophilus NBRC 100868.</title>
        <authorList>
            <person name="Hosoyama A."/>
            <person name="Uohara A."/>
            <person name="Ohji S."/>
            <person name="Ichikawa N."/>
        </authorList>
    </citation>
    <scope>NUCLEOTIDE SEQUENCE [LARGE SCALE GENOMIC DNA]</scope>
    <source>
        <strain evidence="1 4">NBRC 100868</strain>
    </source>
</reference>
<sequence>MRLPQIRIDQQFARIGISMEDAKVQMSQPEADLSIKQPQADVNIETRPGRLSIDQSQAFHDLGQYPVKEAIRLEALEGKKLVAEGTRRRRREGDQLMKIENGGDPIKQQAKTRMPREYRPFNIGVIPSYNSVKINYEPADVNVDIQANKPVIQSQANPVQRQVTPANFDVYLDQQNYIDISFENVGPESQMNLDA</sequence>
<proteinExistence type="predicted"/>
<dbReference type="Proteomes" id="UP000321547">
    <property type="component" value="Unassembled WGS sequence"/>
</dbReference>
<evidence type="ECO:0000313" key="1">
    <source>
        <dbReference type="EMBL" id="GEM01718.1"/>
    </source>
</evidence>
<organism evidence="2 3">
    <name type="scientific">Halolactibacillus halophilus</name>
    <dbReference type="NCBI Taxonomy" id="306540"/>
    <lineage>
        <taxon>Bacteria</taxon>
        <taxon>Bacillati</taxon>
        <taxon>Bacillota</taxon>
        <taxon>Bacilli</taxon>
        <taxon>Bacillales</taxon>
        <taxon>Bacillaceae</taxon>
        <taxon>Halolactibacillus</taxon>
    </lineage>
</organism>
<dbReference type="Pfam" id="PF20074">
    <property type="entry name" value="DUF6470"/>
    <property type="match status" value="1"/>
</dbReference>
<evidence type="ECO:0008006" key="5">
    <source>
        <dbReference type="Google" id="ProtNLM"/>
    </source>
</evidence>
<dbReference type="InterPro" id="IPR045527">
    <property type="entry name" value="DUF6470"/>
</dbReference>
<evidence type="ECO:0000313" key="2">
    <source>
        <dbReference type="EMBL" id="SFP43320.1"/>
    </source>
</evidence>
<evidence type="ECO:0000313" key="3">
    <source>
        <dbReference type="Proteomes" id="UP000242243"/>
    </source>
</evidence>
<gene>
    <name evidence="1" type="primary">yviE</name>
    <name evidence="1" type="ORF">HHA03_12500</name>
    <name evidence="2" type="ORF">SAMN05421839_1209</name>
</gene>
<protein>
    <recommendedName>
        <fullName evidence="5">YviE</fullName>
    </recommendedName>
</protein>
<dbReference type="EMBL" id="BJWI01000015">
    <property type="protein sequence ID" value="GEM01718.1"/>
    <property type="molecule type" value="Genomic_DNA"/>
</dbReference>
<name>A0A1I5QBE6_9BACI</name>
<dbReference type="RefSeq" id="WP_089832210.1">
    <property type="nucleotide sequence ID" value="NZ_BJWI01000015.1"/>
</dbReference>
<dbReference type="STRING" id="306540.SAMN05421839_1209"/>
<accession>A0A1I5QBE6</accession>
<reference evidence="2 3" key="1">
    <citation type="submission" date="2016-10" db="EMBL/GenBank/DDBJ databases">
        <authorList>
            <person name="de Groot N.N."/>
        </authorList>
    </citation>
    <scope>NUCLEOTIDE SEQUENCE [LARGE SCALE GENOMIC DNA]</scope>
    <source>
        <strain evidence="2 3">DSM 17073</strain>
    </source>
</reference>
<dbReference type="AlphaFoldDB" id="A0A1I5QBE6"/>
<dbReference type="Proteomes" id="UP000242243">
    <property type="component" value="Unassembled WGS sequence"/>
</dbReference>